<dbReference type="EMBL" id="JAWLUP010000006">
    <property type="protein sequence ID" value="MDV7263940.1"/>
    <property type="molecule type" value="Genomic_DNA"/>
</dbReference>
<dbReference type="Gene3D" id="3.90.180.10">
    <property type="entry name" value="Medium-chain alcohol dehydrogenases, catalytic domain"/>
    <property type="match status" value="1"/>
</dbReference>
<dbReference type="Pfam" id="PF13602">
    <property type="entry name" value="ADH_zinc_N_2"/>
    <property type="match status" value="1"/>
</dbReference>
<comment type="cofactor">
    <cofactor evidence="1">
        <name>Zn(2+)</name>
        <dbReference type="ChEBI" id="CHEBI:29105"/>
    </cofactor>
</comment>
<name>A0AAE4UVY2_9NOCA</name>
<evidence type="ECO:0000313" key="7">
    <source>
        <dbReference type="Proteomes" id="UP001185863"/>
    </source>
</evidence>
<dbReference type="SUPFAM" id="SSF51735">
    <property type="entry name" value="NAD(P)-binding Rossmann-fold domains"/>
    <property type="match status" value="1"/>
</dbReference>
<keyword evidence="4" id="KW-0862">Zinc</keyword>
<accession>A0AAE4UVY2</accession>
<gene>
    <name evidence="6" type="ORF">R4315_05125</name>
</gene>
<dbReference type="EC" id="1.1.1.1" evidence="2"/>
<sequence length="178" mass="19175">MDCFTDLEQIAPLGPDVIVDFVGTRSTISKSFEVVKYRGTVVVRGLGSDAAPVSVIELVLGAMTLKGSLGSGNKPRELPGIFEMIAAGTITPHTSLVDFADLNAAYRRLANGDVQGRLVTVCGTRSDQRVVIDLARADRLHIETQLYALDDAARACSDLRRRRVNGRAVLTSAPRPRP</sequence>
<dbReference type="Proteomes" id="UP001185863">
    <property type="component" value="Unassembled WGS sequence"/>
</dbReference>
<dbReference type="AlphaFoldDB" id="A0AAE4UVY2"/>
<evidence type="ECO:0000256" key="3">
    <source>
        <dbReference type="ARBA" id="ARBA00022723"/>
    </source>
</evidence>
<protein>
    <recommendedName>
        <fullName evidence="2">alcohol dehydrogenase</fullName>
        <ecNumber evidence="2">1.1.1.1</ecNumber>
    </recommendedName>
</protein>
<evidence type="ECO:0000256" key="5">
    <source>
        <dbReference type="ARBA" id="ARBA00023002"/>
    </source>
</evidence>
<dbReference type="InterPro" id="IPR036291">
    <property type="entry name" value="NAD(P)-bd_dom_sf"/>
</dbReference>
<dbReference type="GO" id="GO:0005737">
    <property type="term" value="C:cytoplasm"/>
    <property type="evidence" value="ECO:0007669"/>
    <property type="project" value="TreeGrafter"/>
</dbReference>
<dbReference type="PANTHER" id="PTHR42940:SF8">
    <property type="entry name" value="VACUOLAR PROTEIN SORTING-ASSOCIATED PROTEIN 11"/>
    <property type="match status" value="1"/>
</dbReference>
<keyword evidence="3" id="KW-0479">Metal-binding</keyword>
<evidence type="ECO:0000256" key="4">
    <source>
        <dbReference type="ARBA" id="ARBA00022833"/>
    </source>
</evidence>
<dbReference type="RefSeq" id="WP_317745655.1">
    <property type="nucleotide sequence ID" value="NZ_JAWLUP010000006.1"/>
</dbReference>
<keyword evidence="5" id="KW-0560">Oxidoreductase</keyword>
<evidence type="ECO:0000313" key="6">
    <source>
        <dbReference type="EMBL" id="MDV7263940.1"/>
    </source>
</evidence>
<reference evidence="6" key="1">
    <citation type="submission" date="2023-10" db="EMBL/GenBank/DDBJ databases">
        <title>Development of a sustainable strategy for remediation of hydrocarbon-contaminated territories based on the waste exchange concept.</title>
        <authorList>
            <person name="Krivoruchko A."/>
        </authorList>
    </citation>
    <scope>NUCLEOTIDE SEQUENCE</scope>
    <source>
        <strain evidence="6">IEGM 68</strain>
    </source>
</reference>
<organism evidence="6 7">
    <name type="scientific">Rhodococcus oxybenzonivorans</name>
    <dbReference type="NCBI Taxonomy" id="1990687"/>
    <lineage>
        <taxon>Bacteria</taxon>
        <taxon>Bacillati</taxon>
        <taxon>Actinomycetota</taxon>
        <taxon>Actinomycetes</taxon>
        <taxon>Mycobacteriales</taxon>
        <taxon>Nocardiaceae</taxon>
        <taxon>Rhodococcus</taxon>
    </lineage>
</organism>
<dbReference type="PANTHER" id="PTHR42940">
    <property type="entry name" value="ALCOHOL DEHYDROGENASE 1-RELATED"/>
    <property type="match status" value="1"/>
</dbReference>
<proteinExistence type="predicted"/>
<dbReference type="GO" id="GO:0046872">
    <property type="term" value="F:metal ion binding"/>
    <property type="evidence" value="ECO:0007669"/>
    <property type="project" value="UniProtKB-KW"/>
</dbReference>
<dbReference type="GO" id="GO:0004022">
    <property type="term" value="F:alcohol dehydrogenase (NAD+) activity"/>
    <property type="evidence" value="ECO:0007669"/>
    <property type="project" value="UniProtKB-EC"/>
</dbReference>
<evidence type="ECO:0000256" key="2">
    <source>
        <dbReference type="ARBA" id="ARBA00013190"/>
    </source>
</evidence>
<comment type="caution">
    <text evidence="6">The sequence shown here is derived from an EMBL/GenBank/DDBJ whole genome shotgun (WGS) entry which is preliminary data.</text>
</comment>
<evidence type="ECO:0000256" key="1">
    <source>
        <dbReference type="ARBA" id="ARBA00001947"/>
    </source>
</evidence>
<dbReference type="Gene3D" id="3.40.50.720">
    <property type="entry name" value="NAD(P)-binding Rossmann-like Domain"/>
    <property type="match status" value="1"/>
</dbReference>